<dbReference type="EMBL" id="OBQK01000009">
    <property type="protein sequence ID" value="SOC56809.1"/>
    <property type="molecule type" value="Genomic_DNA"/>
</dbReference>
<feature type="transmembrane region" description="Helical" evidence="10">
    <location>
        <begin position="267"/>
        <end position="289"/>
    </location>
</feature>
<evidence type="ECO:0000256" key="4">
    <source>
        <dbReference type="ARBA" id="ARBA00022475"/>
    </source>
</evidence>
<dbReference type="NCBIfam" id="TIGR00879">
    <property type="entry name" value="SP"/>
    <property type="match status" value="1"/>
</dbReference>
<dbReference type="CDD" id="cd17359">
    <property type="entry name" value="MFS_XylE_like"/>
    <property type="match status" value="1"/>
</dbReference>
<feature type="transmembrane region" description="Helical" evidence="10">
    <location>
        <begin position="413"/>
        <end position="436"/>
    </location>
</feature>
<organism evidence="12 13">
    <name type="scientific">Ornithinimicrobium cerasi</name>
    <dbReference type="NCBI Taxonomy" id="2248773"/>
    <lineage>
        <taxon>Bacteria</taxon>
        <taxon>Bacillati</taxon>
        <taxon>Actinomycetota</taxon>
        <taxon>Actinomycetes</taxon>
        <taxon>Micrococcales</taxon>
        <taxon>Ornithinimicrobiaceae</taxon>
        <taxon>Ornithinimicrobium</taxon>
    </lineage>
</organism>
<sequence>MTDDRTHVQVGERDYVLSQAILLASVAALGGFLFGFDTAVINGAVNAMREDFGMGSALTGFVVSSALLGCVAGAYIAGRLAERIGRIRVMVLASVLFTISAIGSGLAFGAWDMILWRVVGGMGVGAASVIAPAYIAEISPASIRGRLGSLQQMAIVTGIFIALLSDYFLASVAGGSGEPLWGSTAWRWMFWAEIIPAVAYGVLALTIPESPRYLVTLGKLDEARQVLGRVMLRGIPERIAEIQRTVRTEARTSLNDLRGAGGKVLPIVWIGIGLSVFQQFVGINVIFYYSSTLWQAVGFTEEDALTQTVITSVTNIVVTIVAIALIDRIGRRRLLMIGSAGMFLSLGTMAWIFATADRVANAAGDMVPALSDQQGPIALVAANAFVVFFGMSWGPGVWVLLGEMFNNRIRATALGIAAAAQWLANFAISTSFPVMADVGLGFAYGFYTLCALLSLGFVIKWVPETKGRELEDMD</sequence>
<evidence type="ECO:0000256" key="9">
    <source>
        <dbReference type="RuleBase" id="RU003346"/>
    </source>
</evidence>
<evidence type="ECO:0000256" key="1">
    <source>
        <dbReference type="ARBA" id="ARBA00004651"/>
    </source>
</evidence>
<proteinExistence type="inferred from homology"/>
<dbReference type="InterPro" id="IPR047984">
    <property type="entry name" value="XylE-like"/>
</dbReference>
<feature type="transmembrane region" description="Helical" evidence="10">
    <location>
        <begin position="442"/>
        <end position="463"/>
    </location>
</feature>
<dbReference type="PRINTS" id="PR00171">
    <property type="entry name" value="SUGRTRNSPORT"/>
</dbReference>
<dbReference type="InterPro" id="IPR005828">
    <property type="entry name" value="MFS_sugar_transport-like"/>
</dbReference>
<dbReference type="Pfam" id="PF00083">
    <property type="entry name" value="Sugar_tr"/>
    <property type="match status" value="1"/>
</dbReference>
<evidence type="ECO:0000256" key="2">
    <source>
        <dbReference type="ARBA" id="ARBA00010992"/>
    </source>
</evidence>
<feature type="transmembrane region" description="Helical" evidence="10">
    <location>
        <begin position="57"/>
        <end position="77"/>
    </location>
</feature>
<feature type="transmembrane region" description="Helical" evidence="10">
    <location>
        <begin position="188"/>
        <end position="207"/>
    </location>
</feature>
<comment type="subcellular location">
    <subcellularLocation>
        <location evidence="1">Cell membrane</location>
        <topology evidence="1">Multi-pass membrane protein</topology>
    </subcellularLocation>
</comment>
<keyword evidence="6 10" id="KW-0812">Transmembrane</keyword>
<reference evidence="13" key="1">
    <citation type="submission" date="2017-08" db="EMBL/GenBank/DDBJ databases">
        <authorList>
            <person name="Varghese N."/>
            <person name="Submissions S."/>
        </authorList>
    </citation>
    <scope>NUCLEOTIDE SEQUENCE [LARGE SCALE GENOMIC DNA]</scope>
    <source>
        <strain evidence="13">USBA17B2</strain>
    </source>
</reference>
<dbReference type="PROSITE" id="PS00216">
    <property type="entry name" value="SUGAR_TRANSPORT_1"/>
    <property type="match status" value="1"/>
</dbReference>
<dbReference type="RefSeq" id="WP_097188691.1">
    <property type="nucleotide sequence ID" value="NZ_OBQK01000009.1"/>
</dbReference>
<dbReference type="PANTHER" id="PTHR48023">
    <property type="entry name" value="D-XYLOSE-PROTON SYMPORTER-LIKE 2"/>
    <property type="match status" value="1"/>
</dbReference>
<dbReference type="PROSITE" id="PS50850">
    <property type="entry name" value="MFS"/>
    <property type="match status" value="1"/>
</dbReference>
<protein>
    <submittedName>
        <fullName evidence="12">MFS transporter, sugar porter (SP) family</fullName>
    </submittedName>
</protein>
<dbReference type="PROSITE" id="PS00217">
    <property type="entry name" value="SUGAR_TRANSPORT_2"/>
    <property type="match status" value="1"/>
</dbReference>
<evidence type="ECO:0000259" key="11">
    <source>
        <dbReference type="PROSITE" id="PS50850"/>
    </source>
</evidence>
<comment type="similarity">
    <text evidence="2 9">Belongs to the major facilitator superfamily. Sugar transporter (TC 2.A.1.1) family.</text>
</comment>
<dbReference type="Proteomes" id="UP000219688">
    <property type="component" value="Unassembled WGS sequence"/>
</dbReference>
<evidence type="ECO:0000256" key="5">
    <source>
        <dbReference type="ARBA" id="ARBA00022597"/>
    </source>
</evidence>
<feature type="transmembrane region" description="Helical" evidence="10">
    <location>
        <begin position="114"/>
        <end position="135"/>
    </location>
</feature>
<keyword evidence="7 10" id="KW-1133">Transmembrane helix</keyword>
<feature type="transmembrane region" description="Helical" evidence="10">
    <location>
        <begin position="147"/>
        <end position="168"/>
    </location>
</feature>
<evidence type="ECO:0000256" key="7">
    <source>
        <dbReference type="ARBA" id="ARBA00022989"/>
    </source>
</evidence>
<keyword evidence="4" id="KW-1003">Cell membrane</keyword>
<dbReference type="FunFam" id="1.20.1250.20:FF:000122">
    <property type="entry name" value="D-xylose transporter XylE"/>
    <property type="match status" value="1"/>
</dbReference>
<feature type="transmembrane region" description="Helical" evidence="10">
    <location>
        <begin position="309"/>
        <end position="327"/>
    </location>
</feature>
<feature type="transmembrane region" description="Helical" evidence="10">
    <location>
        <begin position="89"/>
        <end position="108"/>
    </location>
</feature>
<evidence type="ECO:0000256" key="6">
    <source>
        <dbReference type="ARBA" id="ARBA00022692"/>
    </source>
</evidence>
<dbReference type="AlphaFoldDB" id="A0A285VRY5"/>
<name>A0A285VRY5_9MICO</name>
<evidence type="ECO:0000256" key="3">
    <source>
        <dbReference type="ARBA" id="ARBA00022448"/>
    </source>
</evidence>
<dbReference type="Gene3D" id="1.20.1250.20">
    <property type="entry name" value="MFS general substrate transporter like domains"/>
    <property type="match status" value="2"/>
</dbReference>
<evidence type="ECO:0000313" key="12">
    <source>
        <dbReference type="EMBL" id="SOC56809.1"/>
    </source>
</evidence>
<keyword evidence="3 9" id="KW-0813">Transport</keyword>
<evidence type="ECO:0000313" key="13">
    <source>
        <dbReference type="Proteomes" id="UP000219688"/>
    </source>
</evidence>
<accession>A0A285VRY5</accession>
<evidence type="ECO:0000256" key="8">
    <source>
        <dbReference type="ARBA" id="ARBA00023136"/>
    </source>
</evidence>
<keyword evidence="13" id="KW-1185">Reference proteome</keyword>
<dbReference type="GO" id="GO:0022857">
    <property type="term" value="F:transmembrane transporter activity"/>
    <property type="evidence" value="ECO:0007669"/>
    <property type="project" value="InterPro"/>
</dbReference>
<dbReference type="InterPro" id="IPR020846">
    <property type="entry name" value="MFS_dom"/>
</dbReference>
<dbReference type="STRING" id="1122622.GCA_000421185_02454"/>
<keyword evidence="5" id="KW-0762">Sugar transport</keyword>
<feature type="transmembrane region" description="Helical" evidence="10">
    <location>
        <begin position="376"/>
        <end position="401"/>
    </location>
</feature>
<evidence type="ECO:0000256" key="10">
    <source>
        <dbReference type="SAM" id="Phobius"/>
    </source>
</evidence>
<dbReference type="InterPro" id="IPR036259">
    <property type="entry name" value="MFS_trans_sf"/>
</dbReference>
<feature type="transmembrane region" description="Helical" evidence="10">
    <location>
        <begin position="334"/>
        <end position="356"/>
    </location>
</feature>
<dbReference type="InterPro" id="IPR050820">
    <property type="entry name" value="MFS_Sugar_Transporter"/>
</dbReference>
<keyword evidence="8 10" id="KW-0472">Membrane</keyword>
<dbReference type="InterPro" id="IPR005829">
    <property type="entry name" value="Sugar_transporter_CS"/>
</dbReference>
<feature type="domain" description="Major facilitator superfamily (MFS) profile" evidence="11">
    <location>
        <begin position="23"/>
        <end position="466"/>
    </location>
</feature>
<feature type="transmembrane region" description="Helical" evidence="10">
    <location>
        <begin position="21"/>
        <end position="45"/>
    </location>
</feature>
<dbReference type="SUPFAM" id="SSF103473">
    <property type="entry name" value="MFS general substrate transporter"/>
    <property type="match status" value="1"/>
</dbReference>
<dbReference type="PANTHER" id="PTHR48023:SF4">
    <property type="entry name" value="D-XYLOSE-PROTON SYMPORTER-LIKE 2"/>
    <property type="match status" value="1"/>
</dbReference>
<dbReference type="GO" id="GO:0005886">
    <property type="term" value="C:plasma membrane"/>
    <property type="evidence" value="ECO:0007669"/>
    <property type="project" value="UniProtKB-SubCell"/>
</dbReference>
<gene>
    <name evidence="12" type="ORF">SAMN05421879_10914</name>
</gene>
<dbReference type="InterPro" id="IPR003663">
    <property type="entry name" value="Sugar/inositol_transpt"/>
</dbReference>